<feature type="compositionally biased region" description="Gly residues" evidence="9">
    <location>
        <begin position="1182"/>
        <end position="1193"/>
    </location>
</feature>
<evidence type="ECO:0000256" key="7">
    <source>
        <dbReference type="ARBA" id="ARBA00023054"/>
    </source>
</evidence>
<keyword evidence="7 8" id="KW-0175">Coiled coil</keyword>
<feature type="compositionally biased region" description="Basic and acidic residues" evidence="9">
    <location>
        <begin position="560"/>
        <end position="691"/>
    </location>
</feature>
<keyword evidence="5 8" id="KW-0963">Cytoplasm</keyword>
<feature type="region of interest" description="Disordered" evidence="9">
    <location>
        <begin position="1144"/>
        <end position="1208"/>
    </location>
</feature>
<dbReference type="InterPro" id="IPR051195">
    <property type="entry name" value="Fungal_stress_NST1"/>
</dbReference>
<feature type="region of interest" description="Disordered" evidence="9">
    <location>
        <begin position="407"/>
        <end position="470"/>
    </location>
</feature>
<dbReference type="InterPro" id="IPR025279">
    <property type="entry name" value="NST1"/>
</dbReference>
<reference evidence="10 11" key="1">
    <citation type="submission" date="2018-10" db="EMBL/GenBank/DDBJ databases">
        <title>Fifty Aureobasidium pullulans genomes reveal a recombining polyextremotolerant generalist.</title>
        <authorList>
            <person name="Gostincar C."/>
            <person name="Turk M."/>
            <person name="Zajc J."/>
            <person name="Gunde-Cimerman N."/>
        </authorList>
    </citation>
    <scope>NUCLEOTIDE SEQUENCE [LARGE SCALE GENOMIC DNA]</scope>
    <source>
        <strain evidence="10 11">EXF-11900</strain>
    </source>
</reference>
<keyword evidence="6 8" id="KW-0346">Stress response</keyword>
<feature type="compositionally biased region" description="Basic and acidic residues" evidence="9">
    <location>
        <begin position="50"/>
        <end position="61"/>
    </location>
</feature>
<evidence type="ECO:0000256" key="5">
    <source>
        <dbReference type="ARBA" id="ARBA00022490"/>
    </source>
</evidence>
<feature type="compositionally biased region" description="Polar residues" evidence="9">
    <location>
        <begin position="1194"/>
        <end position="1208"/>
    </location>
</feature>
<organism evidence="10 11">
    <name type="scientific">Aureobasidium pullulans</name>
    <name type="common">Black yeast</name>
    <name type="synonym">Pullularia pullulans</name>
    <dbReference type="NCBI Taxonomy" id="5580"/>
    <lineage>
        <taxon>Eukaryota</taxon>
        <taxon>Fungi</taxon>
        <taxon>Dikarya</taxon>
        <taxon>Ascomycota</taxon>
        <taxon>Pezizomycotina</taxon>
        <taxon>Dothideomycetes</taxon>
        <taxon>Dothideomycetidae</taxon>
        <taxon>Dothideales</taxon>
        <taxon>Saccotheciaceae</taxon>
        <taxon>Aureobasidium</taxon>
    </lineage>
</organism>
<feature type="region of interest" description="Disordered" evidence="9">
    <location>
        <begin position="894"/>
        <end position="1005"/>
    </location>
</feature>
<dbReference type="AlphaFoldDB" id="A0A4S8SEN7"/>
<comment type="subcellular location">
    <subcellularLocation>
        <location evidence="2 8">Cytoplasm</location>
    </subcellularLocation>
</comment>
<evidence type="ECO:0000313" key="11">
    <source>
        <dbReference type="Proteomes" id="UP000304951"/>
    </source>
</evidence>
<feature type="compositionally biased region" description="Basic residues" evidence="9">
    <location>
        <begin position="108"/>
        <end position="120"/>
    </location>
</feature>
<dbReference type="GO" id="GO:0005737">
    <property type="term" value="C:cytoplasm"/>
    <property type="evidence" value="ECO:0007669"/>
    <property type="project" value="UniProtKB-SubCell"/>
</dbReference>
<dbReference type="Pfam" id="PF13945">
    <property type="entry name" value="NST1"/>
    <property type="match status" value="1"/>
</dbReference>
<proteinExistence type="inferred from homology"/>
<feature type="region of interest" description="Disordered" evidence="9">
    <location>
        <begin position="241"/>
        <end position="348"/>
    </location>
</feature>
<gene>
    <name evidence="10" type="ORF">D6D28_06224</name>
</gene>
<evidence type="ECO:0000256" key="6">
    <source>
        <dbReference type="ARBA" id="ARBA00023016"/>
    </source>
</evidence>
<evidence type="ECO:0000256" key="4">
    <source>
        <dbReference type="ARBA" id="ARBA00020733"/>
    </source>
</evidence>
<evidence type="ECO:0000256" key="1">
    <source>
        <dbReference type="ARBA" id="ARBA00002545"/>
    </source>
</evidence>
<feature type="compositionally biased region" description="Acidic residues" evidence="9">
    <location>
        <begin position="435"/>
        <end position="462"/>
    </location>
</feature>
<feature type="compositionally biased region" description="Polar residues" evidence="9">
    <location>
        <begin position="418"/>
        <end position="428"/>
    </location>
</feature>
<comment type="function">
    <text evidence="1 8">May act as a negative regulator of salt tolerance.</text>
</comment>
<dbReference type="PANTHER" id="PTHR31780">
    <property type="entry name" value="STRESS RESPONSE PROTEIN NST1-RELATED"/>
    <property type="match status" value="1"/>
</dbReference>
<comment type="similarity">
    <text evidence="3 8">Belongs to the NST1 family.</text>
</comment>
<protein>
    <recommendedName>
        <fullName evidence="4 8">Stress response protein NST1</fullName>
    </recommendedName>
</protein>
<comment type="caution">
    <text evidence="10">The sequence shown here is derived from an EMBL/GenBank/DDBJ whole genome shotgun (WGS) entry which is preliminary data.</text>
</comment>
<feature type="region of interest" description="Disordered" evidence="9">
    <location>
        <begin position="526"/>
        <end position="777"/>
    </location>
</feature>
<feature type="compositionally biased region" description="Basic and acidic residues" evidence="9">
    <location>
        <begin position="526"/>
        <end position="549"/>
    </location>
</feature>
<feature type="region of interest" description="Disordered" evidence="9">
    <location>
        <begin position="14"/>
        <end position="166"/>
    </location>
</feature>
<evidence type="ECO:0000256" key="3">
    <source>
        <dbReference type="ARBA" id="ARBA00007112"/>
    </source>
</evidence>
<evidence type="ECO:0000256" key="9">
    <source>
        <dbReference type="SAM" id="MobiDB-lite"/>
    </source>
</evidence>
<dbReference type="Proteomes" id="UP000304951">
    <property type="component" value="Unassembled WGS sequence"/>
</dbReference>
<dbReference type="PANTHER" id="PTHR31780:SF10">
    <property type="entry name" value="LD36051P"/>
    <property type="match status" value="1"/>
</dbReference>
<accession>A0A4S8SEN7</accession>
<feature type="compositionally biased region" description="Acidic residues" evidence="9">
    <location>
        <begin position="290"/>
        <end position="341"/>
    </location>
</feature>
<feature type="compositionally biased region" description="Polar residues" evidence="9">
    <location>
        <begin position="742"/>
        <end position="773"/>
    </location>
</feature>
<evidence type="ECO:0000256" key="8">
    <source>
        <dbReference type="RuleBase" id="RU049441"/>
    </source>
</evidence>
<feature type="compositionally biased region" description="Basic residues" evidence="9">
    <location>
        <begin position="34"/>
        <end position="44"/>
    </location>
</feature>
<feature type="compositionally biased region" description="Polar residues" evidence="9">
    <location>
        <begin position="20"/>
        <end position="33"/>
    </location>
</feature>
<feature type="compositionally biased region" description="Pro residues" evidence="9">
    <location>
        <begin position="251"/>
        <end position="262"/>
    </location>
</feature>
<name>A0A4S8SEN7_AURPU</name>
<evidence type="ECO:0000256" key="2">
    <source>
        <dbReference type="ARBA" id="ARBA00004496"/>
    </source>
</evidence>
<dbReference type="EMBL" id="QZAF01000280">
    <property type="protein sequence ID" value="THV69002.1"/>
    <property type="molecule type" value="Genomic_DNA"/>
</dbReference>
<sequence length="1208" mass="134563">MYFWHILDYNMAHPYPSNGLPPNNDRSQPLTTGNRKKQKRRAKQQAKLNHGSDEALSDHHSHLGQPPSLPEALSDDDDEDVHAPYTARPPLNGMNSYPSNDDSVEPSRKKRNKKKKRGSSHHSVYPDHLRPAMHHSPIPHAMPLSSGPMRSAQRSSRQDRIWNTSTQEERERIKQFWLTLSEDERKSLLKIEKEAVLRKMKEQQKHSCSCSVCGRKRIAIEEELEVLYDAYYDELEQYAHHQGSEPGHGMLPPPRSLPPPHLHPSSAVPMPLSTHHQQPHHRTSRVHEVMDDEDDDDDDDEEGEEEDEDDEVYSQDMSEEEEEEYSDDADYNSEEDEDPEDEVPRGIGNEFFNFGNSLTVKGRFALPLICYLQLAEVISGGILTVADDLLKNDGKKFIEMMEQLAERRMQREQEAQYAATQPAHTYPSNGHDPPLEDEDYEDDDYEDGSEDEFEEDEEEEDEMVTRDNSWEVVTCVTDKVQGGMTEEQRMEEGRRMFQIFAARMFEQRVLTAYREKVAAERQQKLLEELEDEDKKKEEREAKKARDAEKKKNKKQAQKQAKAEEKARKDAEKAAEEAAAKAVEQAKQEEAKQKREEQRKKKEAERKAQEEERQRKEAERLRRQQEERERQQETERKLREQKALEKKQREEARQKEREDREAREKEAKEKKVQADRERKEREAKAKADKEARIQQTPQMVKRPSQAGMVAVPPGLLSKQASFAMPSPHVPVATPALPKPSTPAQPRQNSFQGQNATSPRSQQAPAMAPTKSTSPGGVFNHSMPKSILQKSQNQQPFAQHQPMSPVSQLPPPGMFHQHQNNGFSGFPTSMSGFSGFGAPPGPMMHHRPSLPGFANGPFGSGPFQPMHSANPMPTPPPGMSGLGMMAQGRGYPLDSPPGFQQQMPPVGSPTAPPGFGLTRHSIASHSRTHSSEKNTFDSISSPAPITRPTPIQRPSSIRPNDADMDGLSKHLGSSALLDDTDDPLPSVPESRRASAIAGPRGSGMGYGSPVTQPRMDFLGGNSSWTSPSMFGAQPGFSPSSSSWNANSSNGWPSMPFGGLGHRSSGPNRPLTIRLAVCHACKQLNAREPTPENYHPVETLLRQIESNRVMIDSPITIKEIDAICETEGDAQNGGGFLHARHDNSTPGGFAVKFEPDAGTPGSGRPSHSLGPISSPVPGNSTPATGFGGATAIGRGTGFQSLGSAMATSGSS</sequence>
<evidence type="ECO:0000313" key="10">
    <source>
        <dbReference type="EMBL" id="THV69002.1"/>
    </source>
</evidence>